<organism evidence="2">
    <name type="scientific">freshwater metagenome</name>
    <dbReference type="NCBI Taxonomy" id="449393"/>
    <lineage>
        <taxon>unclassified sequences</taxon>
        <taxon>metagenomes</taxon>
        <taxon>ecological metagenomes</taxon>
    </lineage>
</organism>
<reference evidence="2" key="1">
    <citation type="submission" date="2020-05" db="EMBL/GenBank/DDBJ databases">
        <authorList>
            <person name="Chiriac C."/>
            <person name="Salcher M."/>
            <person name="Ghai R."/>
            <person name="Kavagutti S V."/>
        </authorList>
    </citation>
    <scope>NUCLEOTIDE SEQUENCE</scope>
</reference>
<sequence>MPSTGRLVDTPGMSRTPMSSRSPRTPYDNHADYVGRWSGLTEAELLAAADADPLRFAADHVPAIDRREGSVVVVLDLGDDMGSSMNVIPDAPSNPTPSDCRLLLRTFLDAAEHFRREGLSPSIGLLHHRTGPPHVTDIDRRWASAAEDLAARADIRTIGVAARTEAGAFVLIQPGDRGSTAA</sequence>
<protein>
    <submittedName>
        <fullName evidence="2">Unannotated protein</fullName>
    </submittedName>
</protein>
<feature type="compositionally biased region" description="Low complexity" evidence="1">
    <location>
        <begin position="13"/>
        <end position="26"/>
    </location>
</feature>
<evidence type="ECO:0000313" key="2">
    <source>
        <dbReference type="EMBL" id="CAB4745520.1"/>
    </source>
</evidence>
<gene>
    <name evidence="2" type="ORF">UFOPK2786_01016</name>
</gene>
<proteinExistence type="predicted"/>
<accession>A0A6J6TEC6</accession>
<evidence type="ECO:0000256" key="1">
    <source>
        <dbReference type="SAM" id="MobiDB-lite"/>
    </source>
</evidence>
<feature type="region of interest" description="Disordered" evidence="1">
    <location>
        <begin position="1"/>
        <end position="28"/>
    </location>
</feature>
<dbReference type="EMBL" id="CAEZYW010000152">
    <property type="protein sequence ID" value="CAB4745520.1"/>
    <property type="molecule type" value="Genomic_DNA"/>
</dbReference>
<name>A0A6J6TEC6_9ZZZZ</name>
<dbReference type="AlphaFoldDB" id="A0A6J6TEC6"/>